<organism evidence="1 2">
    <name type="scientific">Myroides odoratimimus</name>
    <dbReference type="NCBI Taxonomy" id="76832"/>
    <lineage>
        <taxon>Bacteria</taxon>
        <taxon>Pseudomonadati</taxon>
        <taxon>Bacteroidota</taxon>
        <taxon>Flavobacteriia</taxon>
        <taxon>Flavobacteriales</taxon>
        <taxon>Flavobacteriaceae</taxon>
        <taxon>Myroides</taxon>
    </lineage>
</organism>
<evidence type="ECO:0000313" key="1">
    <source>
        <dbReference type="EMBL" id="ALU24821.1"/>
    </source>
</evidence>
<dbReference type="EMBL" id="CP013690">
    <property type="protein sequence ID" value="ALU24821.1"/>
    <property type="molecule type" value="Genomic_DNA"/>
</dbReference>
<dbReference type="KEGG" id="mod:AS202_00810"/>
<evidence type="ECO:0000313" key="2">
    <source>
        <dbReference type="Proteomes" id="UP000069030"/>
    </source>
</evidence>
<dbReference type="AlphaFoldDB" id="A0AAI8C2G6"/>
<protein>
    <submittedName>
        <fullName evidence="1">Uncharacterized protein</fullName>
    </submittedName>
</protein>
<dbReference type="Proteomes" id="UP000069030">
    <property type="component" value="Chromosome"/>
</dbReference>
<name>A0AAI8C2G6_9FLAO</name>
<accession>A0AAI8C2G6</accession>
<gene>
    <name evidence="1" type="ORF">AS202_00810</name>
</gene>
<reference evidence="1 2" key="1">
    <citation type="journal article" date="2016" name="J. Zhejiang Univ. Sci. B">
        <title>Antibiotic resistance mechanisms of Myroides sp.</title>
        <authorList>
            <person name="Hu S."/>
            <person name="Yuan S."/>
            <person name="Qu H."/>
            <person name="Jiang T."/>
            <person name="Zhou Y."/>
            <person name="Wang M."/>
            <person name="Ming D."/>
        </authorList>
    </citation>
    <scope>NUCLEOTIDE SEQUENCE [LARGE SCALE GENOMIC DNA]</scope>
    <source>
        <strain evidence="1 2">PR63039</strain>
    </source>
</reference>
<dbReference type="RefSeq" id="WP_058699035.1">
    <property type="nucleotide sequence ID" value="NZ_CP013690.1"/>
</dbReference>
<proteinExistence type="predicted"/>
<sequence length="1264" mass="146699">MKLVTRDNLESWAKTTFSKSALPYLISRLVRATTPISTKADFPSGSATFIGGWDGIVSCEVETPYVPQGVSLWEFGTTDDCKGKADDDYDKRKNNPEEYNPSECTFVFVTPRLWTKKTKWVKARKAENFWKDVIVYDAIDIEQWLDNALSVSRWFASQDGVDSYPFDGIMTADEFWEEWSIGGKGLELLPECIISGREYEKNQLLSTLQGEPTIKGVKASTRNEAIAFIIASAKTFPIEEADRFFSKSLIVDTEGNFRGIRINTNSPLNLIPRFDDAQPLYSAVSKGHHVLVPLGADDEFNQETITLPIIDKFGQVKSLVDSGIPETDAEKFSREAGRNITILKKLLGFPYTKAKWMENENIREIIPALLIGRWNETFVGDIELIEKLSGQKYSEYVVTLNRWKNFEESPVIQIGETWRLTSPLDLWTNLSSFLTPQDFEDLQECFGLAFRNGNPVIEPEDNNSFSSYFSKRKKYSNWSREGLVQSLILIGKLNEVKISNLKNPQSFVDVLIFDLLDNASGEIWISVDHELPLIAEASPESFLNAVKKSLAKEQPEIMDMFMEEDGFIDKTSHHTGLLWALESLAWLPEYLLDSSLILLTLSRLDPGGRLSNRPSNSIAEIFKPWHYQTLASFDERMEVLSYITRKEKKSGWSLLIRMLPDHHGIAHPTHKMRWRMFDKNTNLTYTYEEIFKTHSEVIEMLISIFDNDELKFAQLIEEIPNLSQKDRNRVLDWAENAYQDIKQTSFSAWEAIRKILNHHRSHPDTDWALPESELVELETLYNKLQPTDTINKYIWLFNDHWPDFPEGFKYVENDYKERHIQQQNRLNAEREKAIIILREELGLSRTLDLRKKVKEPWHLGSALAGIISAQDEVLKVCECLNDDKSTIGFIHNFIYQKSRHENFDWIKSLILDLQEHGYSNKAISNALIPLNQNQQLWDFITSLNEEIENEYWQNVNPNFYGVSESEKTFGIDKLLKYKRFFSAIDVSNHFIDELPSNLLSEILFKAGTEETNEAPRFKGYEIERIFEELDKRKDIDKSTLIRLEWLFLPILDSYGTRRNPKVLEEELANNPEFFIEILKWVYLPKDRALLDREREGLSDDLIQSRAKQAYHLLHSWKKIPGMKEDKSMDTKTLQEWVLKVRQLAKAVDRLEVADSEIGKILAQYPENIPEWPQEAIFQTIDEINTRSIKSGYSTAMFNKRGSTTRGPYDGGNIERAKARYFEKLETDFQYKYPNVAEIFKHMKQRYLEDAKREDEEAQRNKLEY</sequence>